<evidence type="ECO:0000256" key="1">
    <source>
        <dbReference type="SAM" id="MobiDB-lite"/>
    </source>
</evidence>
<feature type="region of interest" description="Disordered" evidence="1">
    <location>
        <begin position="92"/>
        <end position="118"/>
    </location>
</feature>
<dbReference type="EMBL" id="BAABIE010000006">
    <property type="protein sequence ID" value="GAA4746822.1"/>
    <property type="molecule type" value="Genomic_DNA"/>
</dbReference>
<sequence>MTDDAPGAGQAATDPVNALLLGFAAQLDQWAALLGGGSASGVGAGDGDGGSRLTELVGELGTLVGELGDLLARLLTACIAILEAIAEMLRSSPAAGTAPPPTPFQSIPVRIGTSTSHS</sequence>
<dbReference type="RefSeq" id="WP_345313083.1">
    <property type="nucleotide sequence ID" value="NZ_BAABIE010000006.1"/>
</dbReference>
<proteinExistence type="predicted"/>
<dbReference type="Proteomes" id="UP001500822">
    <property type="component" value="Unassembled WGS sequence"/>
</dbReference>
<evidence type="ECO:0000313" key="3">
    <source>
        <dbReference type="Proteomes" id="UP001500822"/>
    </source>
</evidence>
<protein>
    <submittedName>
        <fullName evidence="2">Uncharacterized protein</fullName>
    </submittedName>
</protein>
<evidence type="ECO:0000313" key="2">
    <source>
        <dbReference type="EMBL" id="GAA4746822.1"/>
    </source>
</evidence>
<comment type="caution">
    <text evidence="2">The sequence shown here is derived from an EMBL/GenBank/DDBJ whole genome shotgun (WGS) entry which is preliminary data.</text>
</comment>
<accession>A0ABP8Z5A8</accession>
<keyword evidence="3" id="KW-1185">Reference proteome</keyword>
<organism evidence="2 3">
    <name type="scientific">Gordonia alkaliphila</name>
    <dbReference type="NCBI Taxonomy" id="1053547"/>
    <lineage>
        <taxon>Bacteria</taxon>
        <taxon>Bacillati</taxon>
        <taxon>Actinomycetota</taxon>
        <taxon>Actinomycetes</taxon>
        <taxon>Mycobacteriales</taxon>
        <taxon>Gordoniaceae</taxon>
        <taxon>Gordonia</taxon>
    </lineage>
</organism>
<gene>
    <name evidence="2" type="ORF">GCM10023217_15810</name>
</gene>
<name>A0ABP8Z5A8_9ACTN</name>
<reference evidence="3" key="1">
    <citation type="journal article" date="2019" name="Int. J. Syst. Evol. Microbiol.">
        <title>The Global Catalogue of Microorganisms (GCM) 10K type strain sequencing project: providing services to taxonomists for standard genome sequencing and annotation.</title>
        <authorList>
            <consortium name="The Broad Institute Genomics Platform"/>
            <consortium name="The Broad Institute Genome Sequencing Center for Infectious Disease"/>
            <person name="Wu L."/>
            <person name="Ma J."/>
        </authorList>
    </citation>
    <scope>NUCLEOTIDE SEQUENCE [LARGE SCALE GENOMIC DNA]</scope>
    <source>
        <strain evidence="3">JCM 18077</strain>
    </source>
</reference>